<proteinExistence type="predicted"/>
<protein>
    <submittedName>
        <fullName evidence="2">Uncharacterized protein</fullName>
    </submittedName>
</protein>
<name>A0A9J5XQH3_SOLCO</name>
<keyword evidence="3" id="KW-1185">Reference proteome</keyword>
<feature type="region of interest" description="Disordered" evidence="1">
    <location>
        <begin position="1"/>
        <end position="49"/>
    </location>
</feature>
<organism evidence="2 3">
    <name type="scientific">Solanum commersonii</name>
    <name type="common">Commerson's wild potato</name>
    <name type="synonym">Commerson's nightshade</name>
    <dbReference type="NCBI Taxonomy" id="4109"/>
    <lineage>
        <taxon>Eukaryota</taxon>
        <taxon>Viridiplantae</taxon>
        <taxon>Streptophyta</taxon>
        <taxon>Embryophyta</taxon>
        <taxon>Tracheophyta</taxon>
        <taxon>Spermatophyta</taxon>
        <taxon>Magnoliopsida</taxon>
        <taxon>eudicotyledons</taxon>
        <taxon>Gunneridae</taxon>
        <taxon>Pentapetalae</taxon>
        <taxon>asterids</taxon>
        <taxon>lamiids</taxon>
        <taxon>Solanales</taxon>
        <taxon>Solanaceae</taxon>
        <taxon>Solanoideae</taxon>
        <taxon>Solaneae</taxon>
        <taxon>Solanum</taxon>
    </lineage>
</organism>
<feature type="compositionally biased region" description="Basic and acidic residues" evidence="1">
    <location>
        <begin position="16"/>
        <end position="32"/>
    </location>
</feature>
<accession>A0A9J5XQH3</accession>
<reference evidence="2 3" key="1">
    <citation type="submission" date="2020-09" db="EMBL/GenBank/DDBJ databases">
        <title>De no assembly of potato wild relative species, Solanum commersonii.</title>
        <authorList>
            <person name="Cho K."/>
        </authorList>
    </citation>
    <scope>NUCLEOTIDE SEQUENCE [LARGE SCALE GENOMIC DNA]</scope>
    <source>
        <strain evidence="2">LZ3.2</strain>
        <tissue evidence="2">Leaf</tissue>
    </source>
</reference>
<comment type="caution">
    <text evidence="2">The sequence shown here is derived from an EMBL/GenBank/DDBJ whole genome shotgun (WGS) entry which is preliminary data.</text>
</comment>
<dbReference type="Proteomes" id="UP000824120">
    <property type="component" value="Chromosome 8"/>
</dbReference>
<feature type="compositionally biased region" description="Polar residues" evidence="1">
    <location>
        <begin position="38"/>
        <end position="47"/>
    </location>
</feature>
<evidence type="ECO:0000313" key="2">
    <source>
        <dbReference type="EMBL" id="KAG5589620.1"/>
    </source>
</evidence>
<feature type="compositionally biased region" description="Polar residues" evidence="1">
    <location>
        <begin position="1"/>
        <end position="14"/>
    </location>
</feature>
<dbReference type="EMBL" id="JACXVP010000008">
    <property type="protein sequence ID" value="KAG5589620.1"/>
    <property type="molecule type" value="Genomic_DNA"/>
</dbReference>
<gene>
    <name evidence="2" type="ORF">H5410_040134</name>
</gene>
<sequence length="70" mass="7776">MVRSLIHNNTTSVSKKAAERMHFQHGDADSNGERLSPLNRQETTQSFREPCPHVAILQKDAYSNGSLGLP</sequence>
<evidence type="ECO:0000256" key="1">
    <source>
        <dbReference type="SAM" id="MobiDB-lite"/>
    </source>
</evidence>
<evidence type="ECO:0000313" key="3">
    <source>
        <dbReference type="Proteomes" id="UP000824120"/>
    </source>
</evidence>
<dbReference type="AlphaFoldDB" id="A0A9J5XQH3"/>